<evidence type="ECO:0000313" key="3">
    <source>
        <dbReference type="RefSeq" id="XP_015267824.1"/>
    </source>
</evidence>
<feature type="signal peptide" evidence="1">
    <location>
        <begin position="1"/>
        <end position="17"/>
    </location>
</feature>
<dbReference type="PANTHER" id="PTHR12274">
    <property type="entry name" value="GRANULIN"/>
    <property type="match status" value="1"/>
</dbReference>
<dbReference type="GeneID" id="107111370"/>
<gene>
    <name evidence="3" type="primary">GRN</name>
</gene>
<reference evidence="3" key="1">
    <citation type="submission" date="2025-08" db="UniProtKB">
        <authorList>
            <consortium name="RefSeq"/>
        </authorList>
    </citation>
    <scope>IDENTIFICATION</scope>
</reference>
<dbReference type="RefSeq" id="XP_015267824.1">
    <property type="nucleotide sequence ID" value="XM_015412338.1"/>
</dbReference>
<keyword evidence="1" id="KW-0732">Signal</keyword>
<dbReference type="Proteomes" id="UP000694871">
    <property type="component" value="Unplaced"/>
</dbReference>
<organism evidence="2 3">
    <name type="scientific">Gekko japonicus</name>
    <name type="common">Schlegel's Japanese gecko</name>
    <dbReference type="NCBI Taxonomy" id="146911"/>
    <lineage>
        <taxon>Eukaryota</taxon>
        <taxon>Metazoa</taxon>
        <taxon>Chordata</taxon>
        <taxon>Craniata</taxon>
        <taxon>Vertebrata</taxon>
        <taxon>Euteleostomi</taxon>
        <taxon>Lepidosauria</taxon>
        <taxon>Squamata</taxon>
        <taxon>Bifurcata</taxon>
        <taxon>Gekkota</taxon>
        <taxon>Gekkonidae</taxon>
        <taxon>Gekkoninae</taxon>
        <taxon>Gekko</taxon>
    </lineage>
</organism>
<name>A0ABM1K287_GEKJA</name>
<sequence length="114" mass="12083">MWILLGVCLILGGAASSLRCPDGLECEGPRGCCKDPGGDGYACCDQPQFPGVSLRMLPPRPPTEDSGVVCPDGSMCPLEYSCLRTLDASYGCCPWGERAGPQQYPLRGRGLICI</sequence>
<evidence type="ECO:0000256" key="1">
    <source>
        <dbReference type="SAM" id="SignalP"/>
    </source>
</evidence>
<accession>A0ABM1K287</accession>
<proteinExistence type="predicted"/>
<dbReference type="InterPro" id="IPR039036">
    <property type="entry name" value="Granulin_fam"/>
</dbReference>
<protein>
    <submittedName>
        <fullName evidence="3">Granulins</fullName>
    </submittedName>
</protein>
<dbReference type="PANTHER" id="PTHR12274:SF3">
    <property type="entry name" value="PROGRANULIN"/>
    <property type="match status" value="1"/>
</dbReference>
<keyword evidence="2" id="KW-1185">Reference proteome</keyword>
<feature type="chain" id="PRO_5045081928" evidence="1">
    <location>
        <begin position="18"/>
        <end position="114"/>
    </location>
</feature>
<evidence type="ECO:0000313" key="2">
    <source>
        <dbReference type="Proteomes" id="UP000694871"/>
    </source>
</evidence>